<dbReference type="Proteomes" id="UP001066276">
    <property type="component" value="Chromosome 9"/>
</dbReference>
<organism evidence="1 2">
    <name type="scientific">Pleurodeles waltl</name>
    <name type="common">Iberian ribbed newt</name>
    <dbReference type="NCBI Taxonomy" id="8319"/>
    <lineage>
        <taxon>Eukaryota</taxon>
        <taxon>Metazoa</taxon>
        <taxon>Chordata</taxon>
        <taxon>Craniata</taxon>
        <taxon>Vertebrata</taxon>
        <taxon>Euteleostomi</taxon>
        <taxon>Amphibia</taxon>
        <taxon>Batrachia</taxon>
        <taxon>Caudata</taxon>
        <taxon>Salamandroidea</taxon>
        <taxon>Salamandridae</taxon>
        <taxon>Pleurodelinae</taxon>
        <taxon>Pleurodeles</taxon>
    </lineage>
</organism>
<comment type="caution">
    <text evidence="1">The sequence shown here is derived from an EMBL/GenBank/DDBJ whole genome shotgun (WGS) entry which is preliminary data.</text>
</comment>
<reference evidence="1" key="1">
    <citation type="journal article" date="2022" name="bioRxiv">
        <title>Sequencing and chromosome-scale assembly of the giantPleurodeles waltlgenome.</title>
        <authorList>
            <person name="Brown T."/>
            <person name="Elewa A."/>
            <person name="Iarovenko S."/>
            <person name="Subramanian E."/>
            <person name="Araus A.J."/>
            <person name="Petzold A."/>
            <person name="Susuki M."/>
            <person name="Suzuki K.-i.T."/>
            <person name="Hayashi T."/>
            <person name="Toyoda A."/>
            <person name="Oliveira C."/>
            <person name="Osipova E."/>
            <person name="Leigh N.D."/>
            <person name="Simon A."/>
            <person name="Yun M.H."/>
        </authorList>
    </citation>
    <scope>NUCLEOTIDE SEQUENCE</scope>
    <source>
        <strain evidence="1">20211129_DDA</strain>
        <tissue evidence="1">Liver</tissue>
    </source>
</reference>
<accession>A0AAV7N189</accession>
<keyword evidence="2" id="KW-1185">Reference proteome</keyword>
<sequence length="144" mass="16413">MTEADPTDLLRDIPLPELSVEERNGLDAELSEEEVTEALRELQLGKAAGPNGLPIELFKCVGSRVVKHMLAMFREAREVGVLQLDQRTAPIVLICKKGKPLEMWFKKDLMLRLHEFCFWLPTVDGSDSVVEFDCSEVEIYCYDR</sequence>
<gene>
    <name evidence="1" type="ORF">NDU88_005678</name>
</gene>
<name>A0AAV7N189_PLEWA</name>
<evidence type="ECO:0000313" key="1">
    <source>
        <dbReference type="EMBL" id="KAJ1108302.1"/>
    </source>
</evidence>
<evidence type="ECO:0000313" key="2">
    <source>
        <dbReference type="Proteomes" id="UP001066276"/>
    </source>
</evidence>
<dbReference type="EMBL" id="JANPWB010000013">
    <property type="protein sequence ID" value="KAJ1108302.1"/>
    <property type="molecule type" value="Genomic_DNA"/>
</dbReference>
<protein>
    <submittedName>
        <fullName evidence="1">Uncharacterized protein</fullName>
    </submittedName>
</protein>
<proteinExistence type="predicted"/>
<dbReference type="AlphaFoldDB" id="A0AAV7N189"/>